<dbReference type="AlphaFoldDB" id="A0AAF3F1H7"/>
<dbReference type="GO" id="GO:0004672">
    <property type="term" value="F:protein kinase activity"/>
    <property type="evidence" value="ECO:0007669"/>
    <property type="project" value="InterPro"/>
</dbReference>
<evidence type="ECO:0000259" key="3">
    <source>
        <dbReference type="PROSITE" id="PS50011"/>
    </source>
</evidence>
<evidence type="ECO:0000256" key="1">
    <source>
        <dbReference type="PROSITE-ProRule" id="PRU10141"/>
    </source>
</evidence>
<dbReference type="Gene3D" id="1.10.510.10">
    <property type="entry name" value="Transferase(Phosphotransferase) domain 1"/>
    <property type="match status" value="1"/>
</dbReference>
<dbReference type="InterPro" id="IPR017441">
    <property type="entry name" value="Protein_kinase_ATP_BS"/>
</dbReference>
<sequence>MKNDDELDPCLPTPNTVYKSRLSMYRIKTLLGKGGYGAVFEAVRISDNTRVAIKCELNAVRKKLLYLEVKVLKAAQKLGMTRFCRIFDHGIINDQLSFLVMTLIGTNLWDNRMSRPKHHFSTSTALQMAEQTLLCIEQLHRLGFLHRDVKPGNFGLGHDEKTKHTLYVLDFGLCRRYTDRELRRPRQRPSYRGTTRYASVAALSLVEQSRKDDLESWLYMIIEWSSGKLPWRNDRDKKEVIRQKMELRSEESIRNKVLNICPREQYTTIMRYLDELTYVDVPDYEYIQGIIKDSYTVYGFSPNTPLDWDTDQEFNPPQDVIGTGRPIYFDQMKSTHPSGKKEKGNTKDTVIDKLREGTCPSGTK</sequence>
<evidence type="ECO:0000313" key="4">
    <source>
        <dbReference type="Proteomes" id="UP000887575"/>
    </source>
</evidence>
<dbReference type="PROSITE" id="PS00107">
    <property type="entry name" value="PROTEIN_KINASE_ATP"/>
    <property type="match status" value="1"/>
</dbReference>
<accession>A0AAF3F1H7</accession>
<evidence type="ECO:0000313" key="5">
    <source>
        <dbReference type="WBParaSite" id="MBELARI_LOCUS20401"/>
    </source>
</evidence>
<dbReference type="PANTHER" id="PTHR11909">
    <property type="entry name" value="CASEIN KINASE-RELATED"/>
    <property type="match status" value="1"/>
</dbReference>
<dbReference type="InterPro" id="IPR000719">
    <property type="entry name" value="Prot_kinase_dom"/>
</dbReference>
<dbReference type="Proteomes" id="UP000887575">
    <property type="component" value="Unassembled WGS sequence"/>
</dbReference>
<dbReference type="InterPro" id="IPR011009">
    <property type="entry name" value="Kinase-like_dom_sf"/>
</dbReference>
<dbReference type="GO" id="GO:0005524">
    <property type="term" value="F:ATP binding"/>
    <property type="evidence" value="ECO:0007669"/>
    <property type="project" value="UniProtKB-UniRule"/>
</dbReference>
<dbReference type="PROSITE" id="PS50011">
    <property type="entry name" value="PROTEIN_KINASE_DOM"/>
    <property type="match status" value="1"/>
</dbReference>
<name>A0AAF3F1H7_9BILA</name>
<feature type="region of interest" description="Disordered" evidence="2">
    <location>
        <begin position="331"/>
        <end position="364"/>
    </location>
</feature>
<feature type="domain" description="Protein kinase" evidence="3">
    <location>
        <begin position="25"/>
        <end position="296"/>
    </location>
</feature>
<organism evidence="4 5">
    <name type="scientific">Mesorhabditis belari</name>
    <dbReference type="NCBI Taxonomy" id="2138241"/>
    <lineage>
        <taxon>Eukaryota</taxon>
        <taxon>Metazoa</taxon>
        <taxon>Ecdysozoa</taxon>
        <taxon>Nematoda</taxon>
        <taxon>Chromadorea</taxon>
        <taxon>Rhabditida</taxon>
        <taxon>Rhabditina</taxon>
        <taxon>Rhabditomorpha</taxon>
        <taxon>Rhabditoidea</taxon>
        <taxon>Rhabditidae</taxon>
        <taxon>Mesorhabditinae</taxon>
        <taxon>Mesorhabditis</taxon>
    </lineage>
</organism>
<reference evidence="5" key="1">
    <citation type="submission" date="2024-02" db="UniProtKB">
        <authorList>
            <consortium name="WormBaseParasite"/>
        </authorList>
    </citation>
    <scope>IDENTIFICATION</scope>
</reference>
<keyword evidence="4" id="KW-1185">Reference proteome</keyword>
<protein>
    <submittedName>
        <fullName evidence="5">Protein kinase domain-containing protein</fullName>
    </submittedName>
</protein>
<dbReference type="Pfam" id="PF00069">
    <property type="entry name" value="Pkinase"/>
    <property type="match status" value="1"/>
</dbReference>
<feature type="binding site" evidence="1">
    <location>
        <position position="62"/>
    </location>
    <ligand>
        <name>ATP</name>
        <dbReference type="ChEBI" id="CHEBI:30616"/>
    </ligand>
</feature>
<keyword evidence="1" id="KW-0067">ATP-binding</keyword>
<evidence type="ECO:0000256" key="2">
    <source>
        <dbReference type="SAM" id="MobiDB-lite"/>
    </source>
</evidence>
<keyword evidence="1" id="KW-0547">Nucleotide-binding</keyword>
<dbReference type="SUPFAM" id="SSF56112">
    <property type="entry name" value="Protein kinase-like (PK-like)"/>
    <property type="match status" value="1"/>
</dbReference>
<proteinExistence type="predicted"/>
<dbReference type="InterPro" id="IPR050235">
    <property type="entry name" value="CK1_Ser-Thr_kinase"/>
</dbReference>
<dbReference type="SMART" id="SM00220">
    <property type="entry name" value="S_TKc"/>
    <property type="match status" value="1"/>
</dbReference>
<feature type="compositionally biased region" description="Basic and acidic residues" evidence="2">
    <location>
        <begin position="339"/>
        <end position="356"/>
    </location>
</feature>
<dbReference type="WBParaSite" id="MBELARI_LOCUS20401">
    <property type="protein sequence ID" value="MBELARI_LOCUS20401"/>
    <property type="gene ID" value="MBELARI_LOCUS20401"/>
</dbReference>